<gene>
    <name evidence="1" type="ORF">DARMORV10_C03P04870.1</name>
</gene>
<proteinExistence type="predicted"/>
<reference evidence="1" key="1">
    <citation type="submission" date="2021-01" db="EMBL/GenBank/DDBJ databases">
        <authorList>
            <consortium name="Genoscope - CEA"/>
            <person name="William W."/>
        </authorList>
    </citation>
    <scope>NUCLEOTIDE SEQUENCE</scope>
</reference>
<dbReference type="AlphaFoldDB" id="A0A816HXR6"/>
<name>A0A816HXR6_BRANA</name>
<accession>A0A816HXR6</accession>
<dbReference type="EMBL" id="HG994367">
    <property type="protein sequence ID" value="CAF1696871.1"/>
    <property type="molecule type" value="Genomic_DNA"/>
</dbReference>
<evidence type="ECO:0000313" key="1">
    <source>
        <dbReference type="EMBL" id="CAF1696871.1"/>
    </source>
</evidence>
<dbReference type="Proteomes" id="UP001295469">
    <property type="component" value="Chromosome C03"/>
</dbReference>
<sequence>MLRDRGEGCGVLVSKFPKDTDASYYLQDPSEACPHTHKYFAVNGFLHVLTLLKTNSIGDEFLATIGGVETNAARCVKRMYNK</sequence>
<protein>
    <submittedName>
        <fullName evidence="1">(rape) hypothetical protein</fullName>
    </submittedName>
</protein>
<organism evidence="1">
    <name type="scientific">Brassica napus</name>
    <name type="common">Rape</name>
    <dbReference type="NCBI Taxonomy" id="3708"/>
    <lineage>
        <taxon>Eukaryota</taxon>
        <taxon>Viridiplantae</taxon>
        <taxon>Streptophyta</taxon>
        <taxon>Embryophyta</taxon>
        <taxon>Tracheophyta</taxon>
        <taxon>Spermatophyta</taxon>
        <taxon>Magnoliopsida</taxon>
        <taxon>eudicotyledons</taxon>
        <taxon>Gunneridae</taxon>
        <taxon>Pentapetalae</taxon>
        <taxon>rosids</taxon>
        <taxon>malvids</taxon>
        <taxon>Brassicales</taxon>
        <taxon>Brassicaceae</taxon>
        <taxon>Brassiceae</taxon>
        <taxon>Brassica</taxon>
    </lineage>
</organism>